<reference evidence="1 2" key="1">
    <citation type="submission" date="2018-09" db="EMBL/GenBank/DDBJ databases">
        <title>Nocardia yunnanensis sp. nov., an actinomycete isolated from a soil sample.</title>
        <authorList>
            <person name="Zhang J."/>
        </authorList>
    </citation>
    <scope>NUCLEOTIDE SEQUENCE [LARGE SCALE GENOMIC DNA]</scope>
    <source>
        <strain evidence="1 2">CFHS0054</strain>
    </source>
</reference>
<organism evidence="1 2">
    <name type="scientific">Nocardia yunnanensis</name>
    <dbReference type="NCBI Taxonomy" id="2382165"/>
    <lineage>
        <taxon>Bacteria</taxon>
        <taxon>Bacillati</taxon>
        <taxon>Actinomycetota</taxon>
        <taxon>Actinomycetes</taxon>
        <taxon>Mycobacteriales</taxon>
        <taxon>Nocardiaceae</taxon>
        <taxon>Nocardia</taxon>
    </lineage>
</organism>
<proteinExistence type="predicted"/>
<accession>A0A386ZRU0</accession>
<protein>
    <submittedName>
        <fullName evidence="1">Uncharacterized protein</fullName>
    </submittedName>
</protein>
<name>A0A386ZRU0_9NOCA</name>
<evidence type="ECO:0000313" key="2">
    <source>
        <dbReference type="Proteomes" id="UP000267164"/>
    </source>
</evidence>
<dbReference type="OrthoDB" id="4775484at2"/>
<dbReference type="AlphaFoldDB" id="A0A386ZRU0"/>
<dbReference type="Proteomes" id="UP000267164">
    <property type="component" value="Chromosome"/>
</dbReference>
<keyword evidence="2" id="KW-1185">Reference proteome</keyword>
<dbReference type="EMBL" id="CP032568">
    <property type="protein sequence ID" value="AYF79175.1"/>
    <property type="molecule type" value="Genomic_DNA"/>
</dbReference>
<evidence type="ECO:0000313" key="1">
    <source>
        <dbReference type="EMBL" id="AYF79175.1"/>
    </source>
</evidence>
<sequence length="215" mass="22036">MRRAGIGAAAALFAILIVVLGWAVPPRAAIISTDRLGPESGEPVADYLTRARKSLEGNDSAAHWALLSFDAGITADRIPEFTGGLRISEVVYHVPVDRVATPIITIGVPAGIDTAVASVKAAAAQMESTATYDDRSGQVKALVAVRLRADCACAVGIVLAGPLTELRNLASHSGIRAVEALPADASAGVFAVSPLLPEQTVSASPSPDDGPVPQN</sequence>
<dbReference type="KEGG" id="nyu:D7D52_19145"/>
<gene>
    <name evidence="1" type="ORF">D7D52_19145</name>
</gene>